<evidence type="ECO:0000256" key="6">
    <source>
        <dbReference type="ARBA" id="ARBA00023295"/>
    </source>
</evidence>
<dbReference type="PROSITE" id="PS00502">
    <property type="entry name" value="POLYGALACTURONASE"/>
    <property type="match status" value="1"/>
</dbReference>
<keyword evidence="6 9" id="KW-0326">Glycosidase</keyword>
<dbReference type="Proteomes" id="UP001190926">
    <property type="component" value="Unassembled WGS sequence"/>
</dbReference>
<proteinExistence type="inferred from homology"/>
<organism evidence="11 12">
    <name type="scientific">Perilla frutescens var. hirtella</name>
    <name type="common">Perilla citriodora</name>
    <name type="synonym">Perilla setoyensis</name>
    <dbReference type="NCBI Taxonomy" id="608512"/>
    <lineage>
        <taxon>Eukaryota</taxon>
        <taxon>Viridiplantae</taxon>
        <taxon>Streptophyta</taxon>
        <taxon>Embryophyta</taxon>
        <taxon>Tracheophyta</taxon>
        <taxon>Spermatophyta</taxon>
        <taxon>Magnoliopsida</taxon>
        <taxon>eudicotyledons</taxon>
        <taxon>Gunneridae</taxon>
        <taxon>Pentapetalae</taxon>
        <taxon>asterids</taxon>
        <taxon>lamiids</taxon>
        <taxon>Lamiales</taxon>
        <taxon>Lamiaceae</taxon>
        <taxon>Nepetoideae</taxon>
        <taxon>Elsholtzieae</taxon>
        <taxon>Perilla</taxon>
    </lineage>
</organism>
<dbReference type="Gene3D" id="2.160.20.10">
    <property type="entry name" value="Single-stranded right-handed beta-helix, Pectin lyase-like"/>
    <property type="match status" value="1"/>
</dbReference>
<evidence type="ECO:0000256" key="9">
    <source>
        <dbReference type="RuleBase" id="RU361169"/>
    </source>
</evidence>
<evidence type="ECO:0000313" key="12">
    <source>
        <dbReference type="Proteomes" id="UP001190926"/>
    </source>
</evidence>
<comment type="subcellular location">
    <subcellularLocation>
        <location evidence="1">Secreted</location>
        <location evidence="1">Cell wall</location>
    </subcellularLocation>
</comment>
<evidence type="ECO:0000256" key="4">
    <source>
        <dbReference type="ARBA" id="ARBA00022525"/>
    </source>
</evidence>
<gene>
    <name evidence="11" type="ORF">C2S53_020232</name>
</gene>
<accession>A0AAD4P106</accession>
<reference evidence="11 12" key="1">
    <citation type="journal article" date="2021" name="Nat. Commun.">
        <title>Incipient diploidization of the medicinal plant Perilla within 10,000 years.</title>
        <authorList>
            <person name="Zhang Y."/>
            <person name="Shen Q."/>
            <person name="Leng L."/>
            <person name="Zhang D."/>
            <person name="Chen S."/>
            <person name="Shi Y."/>
            <person name="Ning Z."/>
            <person name="Chen S."/>
        </authorList>
    </citation>
    <scope>NUCLEOTIDE SEQUENCE [LARGE SCALE GENOMIC DNA]</scope>
    <source>
        <strain evidence="12">cv. PC099</strain>
    </source>
</reference>
<evidence type="ECO:0000256" key="3">
    <source>
        <dbReference type="ARBA" id="ARBA00022512"/>
    </source>
</evidence>
<dbReference type="InterPro" id="IPR011050">
    <property type="entry name" value="Pectin_lyase_fold/virulence"/>
</dbReference>
<feature type="chain" id="PRO_5041955962" description="Polygalacturonase" evidence="10">
    <location>
        <begin position="23"/>
        <end position="409"/>
    </location>
</feature>
<keyword evidence="10" id="KW-0732">Signal</keyword>
<evidence type="ECO:0000256" key="8">
    <source>
        <dbReference type="PROSITE-ProRule" id="PRU10052"/>
    </source>
</evidence>
<dbReference type="InterPro" id="IPR000743">
    <property type="entry name" value="Glyco_hydro_28"/>
</dbReference>
<evidence type="ECO:0000256" key="7">
    <source>
        <dbReference type="ARBA" id="ARBA00023316"/>
    </source>
</evidence>
<name>A0AAD4P106_PERFH</name>
<comment type="similarity">
    <text evidence="2 9">Belongs to the glycosyl hydrolase 28 family.</text>
</comment>
<dbReference type="GO" id="GO:0004650">
    <property type="term" value="F:polygalacturonase activity"/>
    <property type="evidence" value="ECO:0007669"/>
    <property type="project" value="InterPro"/>
</dbReference>
<keyword evidence="12" id="KW-1185">Reference proteome</keyword>
<evidence type="ECO:0000256" key="5">
    <source>
        <dbReference type="ARBA" id="ARBA00022801"/>
    </source>
</evidence>
<protein>
    <recommendedName>
        <fullName evidence="13">Polygalacturonase</fullName>
    </recommendedName>
</protein>
<keyword evidence="5 9" id="KW-0378">Hydrolase</keyword>
<keyword evidence="3" id="KW-0134">Cell wall</keyword>
<feature type="active site" evidence="8">
    <location>
        <position position="243"/>
    </location>
</feature>
<sequence length="409" mass="43895">MEHTHLIIFFAFLLLLPLSAFAQGPVIMDIKSYGVGPDGDITDALDKAWKEAIASPKPAKITIGAGQWTLKQAHLAGPNVAPLELEVLGTVKALPDVNQLPNKEFEWVTINYVNFFTLSGVGGVFDGNGQQAWAANDCNTNKNCAKLPINLSFNFINNSIIQDVTTKDSKNFHVNCIASGNVTFQRFKVSAPGTSINTDGIHIARSDRVTVVDTVIQTGDDCISMGDQLTNVLIKNVECGPGHGISIGSLGKNPEEKDVTGITVQNCTFTNTDNGVRIKTWPSAPATLNISDLNFIDLTMNNASNPIIIDQQYCPWNLCSLDKASLIQISKVKIDNVKGTSDTQDVLIFSCSASKPCQDVQIGNVDLKFTGDPALGGATTKCENVKYTTTGTQNPPLCVKSSAPKPVPK</sequence>
<keyword evidence="7" id="KW-0961">Cell wall biogenesis/degradation</keyword>
<comment type="caution">
    <text evidence="11">The sequence shown here is derived from an EMBL/GenBank/DDBJ whole genome shotgun (WGS) entry which is preliminary data.</text>
</comment>
<dbReference type="EMBL" id="SDAM02001108">
    <property type="protein sequence ID" value="KAH6822953.1"/>
    <property type="molecule type" value="Genomic_DNA"/>
</dbReference>
<dbReference type="PANTHER" id="PTHR31375">
    <property type="match status" value="1"/>
</dbReference>
<evidence type="ECO:0008006" key="13">
    <source>
        <dbReference type="Google" id="ProtNLM"/>
    </source>
</evidence>
<dbReference type="AlphaFoldDB" id="A0AAD4P106"/>
<dbReference type="SUPFAM" id="SSF51126">
    <property type="entry name" value="Pectin lyase-like"/>
    <property type="match status" value="1"/>
</dbReference>
<dbReference type="Pfam" id="PF00295">
    <property type="entry name" value="Glyco_hydro_28"/>
    <property type="match status" value="1"/>
</dbReference>
<evidence type="ECO:0000256" key="2">
    <source>
        <dbReference type="ARBA" id="ARBA00008834"/>
    </source>
</evidence>
<keyword evidence="4" id="KW-0964">Secreted</keyword>
<dbReference type="FunFam" id="2.160.20.10:FF:000004">
    <property type="entry name" value="Pectin lyase-like superfamily protein"/>
    <property type="match status" value="1"/>
</dbReference>
<dbReference type="GO" id="GO:0005975">
    <property type="term" value="P:carbohydrate metabolic process"/>
    <property type="evidence" value="ECO:0007669"/>
    <property type="project" value="InterPro"/>
</dbReference>
<evidence type="ECO:0000256" key="10">
    <source>
        <dbReference type="SAM" id="SignalP"/>
    </source>
</evidence>
<evidence type="ECO:0000256" key="1">
    <source>
        <dbReference type="ARBA" id="ARBA00004191"/>
    </source>
</evidence>
<dbReference type="GO" id="GO:0071555">
    <property type="term" value="P:cell wall organization"/>
    <property type="evidence" value="ECO:0007669"/>
    <property type="project" value="UniProtKB-KW"/>
</dbReference>
<dbReference type="SMART" id="SM00710">
    <property type="entry name" value="PbH1"/>
    <property type="match status" value="4"/>
</dbReference>
<dbReference type="InterPro" id="IPR012334">
    <property type="entry name" value="Pectin_lyas_fold"/>
</dbReference>
<feature type="signal peptide" evidence="10">
    <location>
        <begin position="1"/>
        <end position="22"/>
    </location>
</feature>
<dbReference type="InterPro" id="IPR006626">
    <property type="entry name" value="PbH1"/>
</dbReference>
<evidence type="ECO:0000313" key="11">
    <source>
        <dbReference type="EMBL" id="KAH6822953.1"/>
    </source>
</evidence>